<keyword evidence="1" id="KW-0732">Signal</keyword>
<comment type="caution">
    <text evidence="2">The sequence shown here is derived from an EMBL/GenBank/DDBJ whole genome shotgun (WGS) entry which is preliminary data.</text>
</comment>
<dbReference type="AlphaFoldDB" id="A0A922MFW7"/>
<accession>A0A922MFW7</accession>
<dbReference type="Proteomes" id="UP000814243">
    <property type="component" value="Unassembled WGS sequence"/>
</dbReference>
<dbReference type="EMBL" id="JACEFF010000531">
    <property type="protein sequence ID" value="KAH9635766.1"/>
    <property type="molecule type" value="Genomic_DNA"/>
</dbReference>
<gene>
    <name evidence="2" type="ORF">HF086_010991</name>
</gene>
<protein>
    <submittedName>
        <fullName evidence="2">Uncharacterized protein</fullName>
    </submittedName>
</protein>
<sequence length="239" mass="27569">MKIIFIVILYTIYITKCAEITKVDKEATEKKIEELETLKGKIYAQINEAVDDTIKFLEKSNETEAKQGIAYMNELLQLVQEFNGTELMTETDIIYNSTQDNSINEILSSKNLNDIFKVLSGRRKGKPTGFEHIKEALLKYKDSSKGWVGGMSKKKQETLKNLIDIQDKLNDWMKKREIDKARIRAYKARLQARTRVEVITENCPDFGEGKSQKKNSKKGKRGRWPCCRKCCKTSYMGCL</sequence>
<organism evidence="2 3">
    <name type="scientific">Spodoptera exigua</name>
    <name type="common">Beet armyworm</name>
    <name type="synonym">Noctua fulgens</name>
    <dbReference type="NCBI Taxonomy" id="7107"/>
    <lineage>
        <taxon>Eukaryota</taxon>
        <taxon>Metazoa</taxon>
        <taxon>Ecdysozoa</taxon>
        <taxon>Arthropoda</taxon>
        <taxon>Hexapoda</taxon>
        <taxon>Insecta</taxon>
        <taxon>Pterygota</taxon>
        <taxon>Neoptera</taxon>
        <taxon>Endopterygota</taxon>
        <taxon>Lepidoptera</taxon>
        <taxon>Glossata</taxon>
        <taxon>Ditrysia</taxon>
        <taxon>Noctuoidea</taxon>
        <taxon>Noctuidae</taxon>
        <taxon>Amphipyrinae</taxon>
        <taxon>Spodoptera</taxon>
    </lineage>
</organism>
<evidence type="ECO:0000256" key="1">
    <source>
        <dbReference type="SAM" id="SignalP"/>
    </source>
</evidence>
<evidence type="ECO:0000313" key="3">
    <source>
        <dbReference type="Proteomes" id="UP000814243"/>
    </source>
</evidence>
<feature type="chain" id="PRO_5036696343" evidence="1">
    <location>
        <begin position="18"/>
        <end position="239"/>
    </location>
</feature>
<evidence type="ECO:0000313" key="2">
    <source>
        <dbReference type="EMBL" id="KAH9635766.1"/>
    </source>
</evidence>
<feature type="signal peptide" evidence="1">
    <location>
        <begin position="1"/>
        <end position="17"/>
    </location>
</feature>
<proteinExistence type="predicted"/>
<name>A0A922MFW7_SPOEX</name>
<reference evidence="2" key="1">
    <citation type="journal article" date="2021" name="G3 (Bethesda)">
        <title>Genome and transcriptome analysis of the beet armyworm Spodoptera exigua reveals targets for pest control. .</title>
        <authorList>
            <person name="Simon S."/>
            <person name="Breeschoten T."/>
            <person name="Jansen H.J."/>
            <person name="Dirks R.P."/>
            <person name="Schranz M.E."/>
            <person name="Ros V.I.D."/>
        </authorList>
    </citation>
    <scope>NUCLEOTIDE SEQUENCE</scope>
    <source>
        <strain evidence="2">TB_SE_WUR_2020</strain>
    </source>
</reference>